<dbReference type="InterPro" id="IPR036097">
    <property type="entry name" value="HisK_dim/P_sf"/>
</dbReference>
<dbReference type="FunFam" id="3.30.565.10:FF:000006">
    <property type="entry name" value="Sensor histidine kinase WalK"/>
    <property type="match status" value="1"/>
</dbReference>
<name>A0A1F5JGX3_9BACT</name>
<dbReference type="PRINTS" id="PR00344">
    <property type="entry name" value="BCTRLSENSOR"/>
</dbReference>
<dbReference type="InterPro" id="IPR050736">
    <property type="entry name" value="Sensor_HK_Regulatory"/>
</dbReference>
<dbReference type="EC" id="2.7.13.3" evidence="2"/>
<comment type="catalytic activity">
    <reaction evidence="1">
        <text>ATP + protein L-histidine = ADP + protein N-phospho-L-histidine.</text>
        <dbReference type="EC" id="2.7.13.3"/>
    </reaction>
</comment>
<dbReference type="PANTHER" id="PTHR43711">
    <property type="entry name" value="TWO-COMPONENT HISTIDINE KINASE"/>
    <property type="match status" value="1"/>
</dbReference>
<dbReference type="InterPro" id="IPR003594">
    <property type="entry name" value="HATPase_dom"/>
</dbReference>
<protein>
    <recommendedName>
        <fullName evidence="2">histidine kinase</fullName>
        <ecNumber evidence="2">2.7.13.3</ecNumber>
    </recommendedName>
</protein>
<sequence length="497" mass="55811">MPLESLSLLLLAIIFVLCVIYIIFVIFKKNSVRLSQLSYQNRLLKALRSLDMTALSTTEPIPLCQAVVDVVNKELGYFYASVALIDEKTNLVRRVAVTTNPQMAEVLKILPVAYREQTIPLTMKDNLIIKAINEKKSFHTNNMHDIQIGILTPETSRHIQVSLNLKSLFVYPIFVKNKVTGVMSYGTTIGKEKFSSFEFDIMEEFTKDVARVLENAWLYLNLRETSHELQRANEKLRQLDHLKDDFVSVASHELRTPMTAIRSYAWMALHRSDVPLSKTMEKYIARILISTERLINLVNDMLNVSRIESGRIEINPEPVDLLSLAKDIADELYFSKSPEKKVEFVVLEKPIPKVLADPDKLRQIFLNLVGNSLKFTPTGGKIVFDFFTDGKVVETSVSDNGVGMSKEDLSKLFSKFGRLDNSYTAAATSGGTGLGLYISKNLVELMHGKIWADSEGLSKGAKFTVSLPVATAEILKNIESYKVKPKGEVKGLEPVAI</sequence>
<keyword evidence="8" id="KW-1133">Transmembrane helix</keyword>
<keyword evidence="8" id="KW-0812">Transmembrane</keyword>
<evidence type="ECO:0000256" key="1">
    <source>
        <dbReference type="ARBA" id="ARBA00000085"/>
    </source>
</evidence>
<dbReference type="InterPro" id="IPR005467">
    <property type="entry name" value="His_kinase_dom"/>
</dbReference>
<dbReference type="InterPro" id="IPR029016">
    <property type="entry name" value="GAF-like_dom_sf"/>
</dbReference>
<feature type="transmembrane region" description="Helical" evidence="8">
    <location>
        <begin position="6"/>
        <end position="27"/>
    </location>
</feature>
<organism evidence="10 11">
    <name type="scientific">Candidatus Daviesbacteria bacterium RIFCSPHIGHO2_01_FULL_40_11</name>
    <dbReference type="NCBI Taxonomy" id="1797762"/>
    <lineage>
        <taxon>Bacteria</taxon>
        <taxon>Candidatus Daviesiibacteriota</taxon>
    </lineage>
</organism>
<dbReference type="SMART" id="SM00388">
    <property type="entry name" value="HisKA"/>
    <property type="match status" value="1"/>
</dbReference>
<dbReference type="Proteomes" id="UP000177555">
    <property type="component" value="Unassembled WGS sequence"/>
</dbReference>
<dbReference type="Gene3D" id="3.30.565.10">
    <property type="entry name" value="Histidine kinase-like ATPase, C-terminal domain"/>
    <property type="match status" value="1"/>
</dbReference>
<evidence type="ECO:0000256" key="6">
    <source>
        <dbReference type="ARBA" id="ARBA00023012"/>
    </source>
</evidence>
<dbReference type="SMART" id="SM00065">
    <property type="entry name" value="GAF"/>
    <property type="match status" value="1"/>
</dbReference>
<dbReference type="InterPro" id="IPR036890">
    <property type="entry name" value="HATPase_C_sf"/>
</dbReference>
<evidence type="ECO:0000259" key="9">
    <source>
        <dbReference type="PROSITE" id="PS50109"/>
    </source>
</evidence>
<dbReference type="InterPro" id="IPR003661">
    <property type="entry name" value="HisK_dim/P_dom"/>
</dbReference>
<dbReference type="InterPro" id="IPR003018">
    <property type="entry name" value="GAF"/>
</dbReference>
<evidence type="ECO:0000256" key="8">
    <source>
        <dbReference type="SAM" id="Phobius"/>
    </source>
</evidence>
<evidence type="ECO:0000313" key="10">
    <source>
        <dbReference type="EMBL" id="OGE27829.1"/>
    </source>
</evidence>
<proteinExistence type="predicted"/>
<accession>A0A1F5JGX3</accession>
<dbReference type="Gene3D" id="1.10.287.130">
    <property type="match status" value="1"/>
</dbReference>
<dbReference type="SUPFAM" id="SSF55781">
    <property type="entry name" value="GAF domain-like"/>
    <property type="match status" value="1"/>
</dbReference>
<dbReference type="SUPFAM" id="SSF55874">
    <property type="entry name" value="ATPase domain of HSP90 chaperone/DNA topoisomerase II/histidine kinase"/>
    <property type="match status" value="1"/>
</dbReference>
<dbReference type="AlphaFoldDB" id="A0A1F5JGX3"/>
<dbReference type="GO" id="GO:0000155">
    <property type="term" value="F:phosphorelay sensor kinase activity"/>
    <property type="evidence" value="ECO:0007669"/>
    <property type="project" value="InterPro"/>
</dbReference>
<keyword evidence="3" id="KW-0597">Phosphoprotein</keyword>
<dbReference type="Pfam" id="PF02518">
    <property type="entry name" value="HATPase_c"/>
    <property type="match status" value="1"/>
</dbReference>
<keyword evidence="4" id="KW-0808">Transferase</keyword>
<evidence type="ECO:0000256" key="2">
    <source>
        <dbReference type="ARBA" id="ARBA00012438"/>
    </source>
</evidence>
<dbReference type="CDD" id="cd00082">
    <property type="entry name" value="HisKA"/>
    <property type="match status" value="1"/>
</dbReference>
<reference evidence="10 11" key="1">
    <citation type="journal article" date="2016" name="Nat. Commun.">
        <title>Thousands of microbial genomes shed light on interconnected biogeochemical processes in an aquifer system.</title>
        <authorList>
            <person name="Anantharaman K."/>
            <person name="Brown C.T."/>
            <person name="Hug L.A."/>
            <person name="Sharon I."/>
            <person name="Castelle C.J."/>
            <person name="Probst A.J."/>
            <person name="Thomas B.C."/>
            <person name="Singh A."/>
            <person name="Wilkins M.J."/>
            <person name="Karaoz U."/>
            <person name="Brodie E.L."/>
            <person name="Williams K.H."/>
            <person name="Hubbard S.S."/>
            <person name="Banfield J.F."/>
        </authorList>
    </citation>
    <scope>NUCLEOTIDE SEQUENCE [LARGE SCALE GENOMIC DNA]</scope>
</reference>
<comment type="caution">
    <text evidence="10">The sequence shown here is derived from an EMBL/GenBank/DDBJ whole genome shotgun (WGS) entry which is preliminary data.</text>
</comment>
<evidence type="ECO:0000256" key="4">
    <source>
        <dbReference type="ARBA" id="ARBA00022679"/>
    </source>
</evidence>
<gene>
    <name evidence="10" type="ORF">A2867_01895</name>
</gene>
<dbReference type="Gene3D" id="3.30.450.40">
    <property type="match status" value="1"/>
</dbReference>
<dbReference type="SUPFAM" id="SSF47384">
    <property type="entry name" value="Homodimeric domain of signal transducing histidine kinase"/>
    <property type="match status" value="1"/>
</dbReference>
<dbReference type="PANTHER" id="PTHR43711:SF31">
    <property type="entry name" value="HISTIDINE KINASE"/>
    <property type="match status" value="1"/>
</dbReference>
<dbReference type="EMBL" id="MFCP01000028">
    <property type="protein sequence ID" value="OGE27829.1"/>
    <property type="molecule type" value="Genomic_DNA"/>
</dbReference>
<evidence type="ECO:0000256" key="5">
    <source>
        <dbReference type="ARBA" id="ARBA00022777"/>
    </source>
</evidence>
<feature type="domain" description="Histidine kinase" evidence="9">
    <location>
        <begin position="249"/>
        <end position="471"/>
    </location>
</feature>
<keyword evidence="7 8" id="KW-0472">Membrane</keyword>
<dbReference type="FunFam" id="1.10.287.130:FF:000001">
    <property type="entry name" value="Two-component sensor histidine kinase"/>
    <property type="match status" value="1"/>
</dbReference>
<evidence type="ECO:0000313" key="11">
    <source>
        <dbReference type="Proteomes" id="UP000177555"/>
    </source>
</evidence>
<evidence type="ECO:0000256" key="3">
    <source>
        <dbReference type="ARBA" id="ARBA00022553"/>
    </source>
</evidence>
<dbReference type="SMART" id="SM00387">
    <property type="entry name" value="HATPase_c"/>
    <property type="match status" value="1"/>
</dbReference>
<evidence type="ECO:0000256" key="7">
    <source>
        <dbReference type="ARBA" id="ARBA00023136"/>
    </source>
</evidence>
<keyword evidence="5" id="KW-0418">Kinase</keyword>
<dbReference type="InterPro" id="IPR004358">
    <property type="entry name" value="Sig_transdc_His_kin-like_C"/>
</dbReference>
<dbReference type="Pfam" id="PF00512">
    <property type="entry name" value="HisKA"/>
    <property type="match status" value="1"/>
</dbReference>
<keyword evidence="6" id="KW-0902">Two-component regulatory system</keyword>
<dbReference type="PROSITE" id="PS50109">
    <property type="entry name" value="HIS_KIN"/>
    <property type="match status" value="1"/>
</dbReference>